<dbReference type="EMBL" id="BGZK01001456">
    <property type="protein sequence ID" value="GBP80321.1"/>
    <property type="molecule type" value="Genomic_DNA"/>
</dbReference>
<reference evidence="1 2" key="1">
    <citation type="journal article" date="2019" name="Commun. Biol.">
        <title>The bagworm genome reveals a unique fibroin gene that provides high tensile strength.</title>
        <authorList>
            <person name="Kono N."/>
            <person name="Nakamura H."/>
            <person name="Ohtoshi R."/>
            <person name="Tomita M."/>
            <person name="Numata K."/>
            <person name="Arakawa K."/>
        </authorList>
    </citation>
    <scope>NUCLEOTIDE SEQUENCE [LARGE SCALE GENOMIC DNA]</scope>
</reference>
<comment type="caution">
    <text evidence="1">The sequence shown here is derived from an EMBL/GenBank/DDBJ whole genome shotgun (WGS) entry which is preliminary data.</text>
</comment>
<organism evidence="1 2">
    <name type="scientific">Eumeta variegata</name>
    <name type="common">Bagworm moth</name>
    <name type="synonym">Eumeta japonica</name>
    <dbReference type="NCBI Taxonomy" id="151549"/>
    <lineage>
        <taxon>Eukaryota</taxon>
        <taxon>Metazoa</taxon>
        <taxon>Ecdysozoa</taxon>
        <taxon>Arthropoda</taxon>
        <taxon>Hexapoda</taxon>
        <taxon>Insecta</taxon>
        <taxon>Pterygota</taxon>
        <taxon>Neoptera</taxon>
        <taxon>Endopterygota</taxon>
        <taxon>Lepidoptera</taxon>
        <taxon>Glossata</taxon>
        <taxon>Ditrysia</taxon>
        <taxon>Tineoidea</taxon>
        <taxon>Psychidae</taxon>
        <taxon>Oiketicinae</taxon>
        <taxon>Eumeta</taxon>
    </lineage>
</organism>
<dbReference type="Proteomes" id="UP000299102">
    <property type="component" value="Unassembled WGS sequence"/>
</dbReference>
<keyword evidence="2" id="KW-1185">Reference proteome</keyword>
<gene>
    <name evidence="1" type="ORF">EVAR_47823_1</name>
</gene>
<accession>A0A4C1YV13</accession>
<evidence type="ECO:0000313" key="2">
    <source>
        <dbReference type="Proteomes" id="UP000299102"/>
    </source>
</evidence>
<dbReference type="AlphaFoldDB" id="A0A4C1YV13"/>
<evidence type="ECO:0000313" key="1">
    <source>
        <dbReference type="EMBL" id="GBP80321.1"/>
    </source>
</evidence>
<proteinExistence type="predicted"/>
<protein>
    <submittedName>
        <fullName evidence="1">Uncharacterized protein</fullName>
    </submittedName>
</protein>
<sequence>MPHCSSCDILYGNESTTSSPYSVRPPSCAPINHARALKAFSAYKNRHNTVSYIFMKRPSDLVRTALIHHAPPGQELVCGWLSANTHYGRGTRPVSIDPRGRAAVTVLLWTVFSL</sequence>
<name>A0A4C1YV13_EUMVA</name>